<evidence type="ECO:0000259" key="4">
    <source>
        <dbReference type="Pfam" id="PF08386"/>
    </source>
</evidence>
<sequence>MFEKSSTLSSERRPLLRELPAAERRLQIRALLALGFLVSISLLGKFRYGQFELPMVHHGRRELGSWSWADVTPSRDLVWQSCYNGSLECARLDVPMDWQDPSDANRVVLGVIKLAARTKDESLPPVFINPGGPGGSGIDYLMNNGRELQTIDLVSFDPRGVGVSTPRVDCWSTAQMRHDWELQNTAVIDERPGLAYDLYARSIALSRSCEITLNSTGILRHVSTVYSARDMLEILNKTGHSKLRYWGFSYGTLLGGVFAALFPERVERLVSDGNVNYKGWYNVDIALSIADADLILDAFDRSCHEAGPRKCAFWASSPTKVQQQRAALLESLKKKPVIIPPGARESGPKMPELVTYSKVQIMSRGMLYKPLELFDQMAEIYAALEKGDGLPYYDFAHQGGDDEGASGSCEVNKIPTNMPRESSAEPDVFGAVMCSDARPLNDTAEEFAEYAETISHVSRWTGAASAVFRATCLGRTVRPKWKFSEEDIHGNTHFPILYVGLIADCATPLHNAYYNSARFPGSVVLVQNSYGHCSSAAPSTCTAKHIHTYFQNGTLPEPGTACDPDINLFGLPGDDSIEQHEELSYAVRQLSRNTNFRHIHKL</sequence>
<evidence type="ECO:0000256" key="2">
    <source>
        <dbReference type="ARBA" id="ARBA00022801"/>
    </source>
</evidence>
<dbReference type="SUPFAM" id="SSF53474">
    <property type="entry name" value="alpha/beta-Hydrolases"/>
    <property type="match status" value="1"/>
</dbReference>
<dbReference type="PANTHER" id="PTHR43248">
    <property type="entry name" value="2-SUCCINYL-6-HYDROXY-2,4-CYCLOHEXADIENE-1-CARBOXYLATE SYNTHASE"/>
    <property type="match status" value="1"/>
</dbReference>
<feature type="domain" description="AB hydrolase-1" evidence="3">
    <location>
        <begin position="124"/>
        <end position="274"/>
    </location>
</feature>
<name>A0ABR0SCX4_9HYPO</name>
<dbReference type="InterPro" id="IPR029058">
    <property type="entry name" value="AB_hydrolase_fold"/>
</dbReference>
<proteinExistence type="inferred from homology"/>
<dbReference type="InterPro" id="IPR013595">
    <property type="entry name" value="Pept_S33_TAP-like_C"/>
</dbReference>
<dbReference type="Pfam" id="PF00561">
    <property type="entry name" value="Abhydrolase_1"/>
    <property type="match status" value="1"/>
</dbReference>
<feature type="domain" description="Peptidase S33 tripeptidyl aminopeptidase-like C-terminal" evidence="4">
    <location>
        <begin position="469"/>
        <end position="562"/>
    </location>
</feature>
<keyword evidence="6" id="KW-1185">Reference proteome</keyword>
<reference evidence="5 6" key="1">
    <citation type="submission" date="2024-01" db="EMBL/GenBank/DDBJ databases">
        <title>Complete genome of Cladobotryum mycophilum ATHUM6906.</title>
        <authorList>
            <person name="Christinaki A.C."/>
            <person name="Myridakis A.I."/>
            <person name="Kouvelis V.N."/>
        </authorList>
    </citation>
    <scope>NUCLEOTIDE SEQUENCE [LARGE SCALE GENOMIC DNA]</scope>
    <source>
        <strain evidence="5 6">ATHUM6906</strain>
    </source>
</reference>
<organism evidence="5 6">
    <name type="scientific">Cladobotryum mycophilum</name>
    <dbReference type="NCBI Taxonomy" id="491253"/>
    <lineage>
        <taxon>Eukaryota</taxon>
        <taxon>Fungi</taxon>
        <taxon>Dikarya</taxon>
        <taxon>Ascomycota</taxon>
        <taxon>Pezizomycotina</taxon>
        <taxon>Sordariomycetes</taxon>
        <taxon>Hypocreomycetidae</taxon>
        <taxon>Hypocreales</taxon>
        <taxon>Hypocreaceae</taxon>
        <taxon>Cladobotryum</taxon>
    </lineage>
</organism>
<comment type="caution">
    <text evidence="5">The sequence shown here is derived from an EMBL/GenBank/DDBJ whole genome shotgun (WGS) entry which is preliminary data.</text>
</comment>
<gene>
    <name evidence="5" type="ORF">PT974_08273</name>
</gene>
<protein>
    <submittedName>
        <fullName evidence="5">Serine protease Hip1-like protein</fullName>
    </submittedName>
</protein>
<keyword evidence="2" id="KW-0378">Hydrolase</keyword>
<dbReference type="Proteomes" id="UP001338125">
    <property type="component" value="Unassembled WGS sequence"/>
</dbReference>
<evidence type="ECO:0000256" key="1">
    <source>
        <dbReference type="ARBA" id="ARBA00010088"/>
    </source>
</evidence>
<evidence type="ECO:0000313" key="5">
    <source>
        <dbReference type="EMBL" id="KAK5990010.1"/>
    </source>
</evidence>
<dbReference type="InterPro" id="IPR051601">
    <property type="entry name" value="Serine_prot/Carboxylest_S33"/>
</dbReference>
<dbReference type="EMBL" id="JAVFKD010000014">
    <property type="protein sequence ID" value="KAK5990010.1"/>
    <property type="molecule type" value="Genomic_DNA"/>
</dbReference>
<dbReference type="InterPro" id="IPR000073">
    <property type="entry name" value="AB_hydrolase_1"/>
</dbReference>
<comment type="similarity">
    <text evidence="1">Belongs to the peptidase S33 family.</text>
</comment>
<dbReference type="PANTHER" id="PTHR43248:SF25">
    <property type="entry name" value="AB HYDROLASE-1 DOMAIN-CONTAINING PROTEIN-RELATED"/>
    <property type="match status" value="1"/>
</dbReference>
<evidence type="ECO:0000313" key="6">
    <source>
        <dbReference type="Proteomes" id="UP001338125"/>
    </source>
</evidence>
<dbReference type="Pfam" id="PF08386">
    <property type="entry name" value="Abhydrolase_4"/>
    <property type="match status" value="1"/>
</dbReference>
<evidence type="ECO:0000259" key="3">
    <source>
        <dbReference type="Pfam" id="PF00561"/>
    </source>
</evidence>
<dbReference type="Gene3D" id="3.40.50.1820">
    <property type="entry name" value="alpha/beta hydrolase"/>
    <property type="match status" value="1"/>
</dbReference>
<accession>A0ABR0SCX4</accession>